<dbReference type="AlphaFoldDB" id="A0A9W5IRY5"/>
<protein>
    <submittedName>
        <fullName evidence="2">Uncharacterized protein</fullName>
    </submittedName>
</protein>
<comment type="caution">
    <text evidence="2">The sequence shown here is derived from an EMBL/GenBank/DDBJ whole genome shotgun (WGS) entry which is preliminary data.</text>
</comment>
<keyword evidence="1" id="KW-0472">Membrane</keyword>
<gene>
    <name evidence="2" type="ORF">NEISUBOT_04020</name>
</gene>
<feature type="transmembrane region" description="Helical" evidence="1">
    <location>
        <begin position="6"/>
        <end position="28"/>
    </location>
</feature>
<reference evidence="2 3" key="1">
    <citation type="submission" date="2010-01" db="EMBL/GenBank/DDBJ databases">
        <authorList>
            <person name="Weinstock G."/>
            <person name="Sodergren E."/>
            <person name="Clifton S."/>
            <person name="Fulton L."/>
            <person name="Fulton B."/>
            <person name="Courtney L."/>
            <person name="Fronick C."/>
            <person name="Harrison M."/>
            <person name="Strong C."/>
            <person name="Farmer C."/>
            <person name="Delahaunty K."/>
            <person name="Markovic C."/>
            <person name="Hall O."/>
            <person name="Minx P."/>
            <person name="Tomlinson C."/>
            <person name="Mitreva M."/>
            <person name="Nelson J."/>
            <person name="Hou S."/>
            <person name="Wollam A."/>
            <person name="Pepin K.H."/>
            <person name="Johnson M."/>
            <person name="Bhonagiri V."/>
            <person name="Nash W.E."/>
            <person name="Warren W."/>
            <person name="Chinwalla A."/>
            <person name="Mardis E.R."/>
            <person name="Wilson R.K."/>
        </authorList>
    </citation>
    <scope>NUCLEOTIDE SEQUENCE [LARGE SCALE GENOMIC DNA]</scope>
    <source>
        <strain evidence="2 3">NJ9703</strain>
    </source>
</reference>
<accession>A0A9W5IRY5</accession>
<evidence type="ECO:0000313" key="2">
    <source>
        <dbReference type="EMBL" id="EFC52665.1"/>
    </source>
</evidence>
<name>A0A9W5IRY5_NEISU</name>
<organism evidence="2 3">
    <name type="scientific">Neisseria subflava NJ9703</name>
    <dbReference type="NCBI Taxonomy" id="546268"/>
    <lineage>
        <taxon>Bacteria</taxon>
        <taxon>Pseudomonadati</taxon>
        <taxon>Pseudomonadota</taxon>
        <taxon>Betaproteobacteria</taxon>
        <taxon>Neisseriales</taxon>
        <taxon>Neisseriaceae</taxon>
        <taxon>Neisseria</taxon>
    </lineage>
</organism>
<proteinExistence type="predicted"/>
<keyword evidence="1" id="KW-0812">Transmembrane</keyword>
<sequence length="45" mass="5333">MFEEWADYPLFLCFGQFCVGFALCFLYGKCPIWAKVKRGFNLLEM</sequence>
<evidence type="ECO:0000313" key="3">
    <source>
        <dbReference type="Proteomes" id="UP000004621"/>
    </source>
</evidence>
<dbReference type="EMBL" id="ACEO02000003">
    <property type="protein sequence ID" value="EFC52665.1"/>
    <property type="molecule type" value="Genomic_DNA"/>
</dbReference>
<dbReference type="Proteomes" id="UP000004621">
    <property type="component" value="Unassembled WGS sequence"/>
</dbReference>
<keyword evidence="1" id="KW-1133">Transmembrane helix</keyword>
<evidence type="ECO:0000256" key="1">
    <source>
        <dbReference type="SAM" id="Phobius"/>
    </source>
</evidence>